<evidence type="ECO:0000313" key="2">
    <source>
        <dbReference type="EMBL" id="KAF5598282.1"/>
    </source>
</evidence>
<proteinExistence type="predicted"/>
<evidence type="ECO:0000256" key="1">
    <source>
        <dbReference type="SAM" id="MobiDB-lite"/>
    </source>
</evidence>
<feature type="region of interest" description="Disordered" evidence="1">
    <location>
        <begin position="90"/>
        <end position="136"/>
    </location>
</feature>
<dbReference type="EMBL" id="JAAOAS010000065">
    <property type="protein sequence ID" value="KAF5598282.1"/>
    <property type="molecule type" value="Genomic_DNA"/>
</dbReference>
<protein>
    <submittedName>
        <fullName evidence="2">Uncharacterized protein</fullName>
    </submittedName>
</protein>
<name>A0A8H5PKS8_9HYPO</name>
<dbReference type="OrthoDB" id="5428259at2759"/>
<evidence type="ECO:0000313" key="3">
    <source>
        <dbReference type="Proteomes" id="UP000546213"/>
    </source>
</evidence>
<feature type="region of interest" description="Disordered" evidence="1">
    <location>
        <begin position="516"/>
        <end position="573"/>
    </location>
</feature>
<dbReference type="AlphaFoldDB" id="A0A8H5PKS8"/>
<sequence length="573" mass="63809">MARSRKSTKPPLVMATTAIPRDDTASSIIRHIPLFCSVCPETPRFSDVSHLLTHIASKGHLHHETQTKLKAHQDITAAVKLQRYEEMRAKQLKEEARSRHNQGTNSASAKVVISSPGGRSFSNSRKQNKRKIKQETSMSPAIKLEGGELLDEFPIFPGFFDHEPDQDVQEEFSLGADSMSLKGQVWPGMGKMDLADDEMRRTRNQKKPKSVIDRMKRASERIEPTQVIMTSELEVERTKDVYDDASSPAPGQEESTPPRKAPKPKRKKATPLAEISGNAPKQRRSTARGPNPGTGKKANPTKKQNREKQPKTYPPPEKSQNIHDVFRDEKDRPASISEPPLPATRNDRRFDLRTKHGARSIDNFLHSNLVSPTPHPRDLAPRQLLGRETSTALRPDSFPPGTFGHVEASYALKDATIYNASSRLPFVPPNFDQYRGLGPDQFRLAADYGFQLKHEDYTGSITGDVTQGTNNSPFMGVPGTNPLFSHDRPFLNPYSQAAPNATFSPLSFTSINRQQDHLHNDGGMKTPQAQICEPNENNDGLGEEQELSMNAPWNLNGTENDLDFSHGLAVDDS</sequence>
<feature type="compositionally biased region" description="Basic and acidic residues" evidence="1">
    <location>
        <begin position="320"/>
        <end position="333"/>
    </location>
</feature>
<feature type="compositionally biased region" description="Polar residues" evidence="1">
    <location>
        <begin position="547"/>
        <end position="559"/>
    </location>
</feature>
<keyword evidence="3" id="KW-1185">Reference proteome</keyword>
<feature type="compositionally biased region" description="Basic residues" evidence="1">
    <location>
        <begin position="260"/>
        <end position="269"/>
    </location>
</feature>
<organism evidence="2 3">
    <name type="scientific">Fusarium pseudocircinatum</name>
    <dbReference type="NCBI Taxonomy" id="56676"/>
    <lineage>
        <taxon>Eukaryota</taxon>
        <taxon>Fungi</taxon>
        <taxon>Dikarya</taxon>
        <taxon>Ascomycota</taxon>
        <taxon>Pezizomycotina</taxon>
        <taxon>Sordariomycetes</taxon>
        <taxon>Hypocreomycetidae</taxon>
        <taxon>Hypocreales</taxon>
        <taxon>Nectriaceae</taxon>
        <taxon>Fusarium</taxon>
        <taxon>Fusarium fujikuroi species complex</taxon>
    </lineage>
</organism>
<comment type="caution">
    <text evidence="2">The sequence shown here is derived from an EMBL/GenBank/DDBJ whole genome shotgun (WGS) entry which is preliminary data.</text>
</comment>
<reference evidence="2 3" key="1">
    <citation type="submission" date="2020-05" db="EMBL/GenBank/DDBJ databases">
        <title>Identification and distribution of gene clusters putatively required for synthesis of sphingolipid metabolism inhibitors in phylogenetically diverse species of the filamentous fungus Fusarium.</title>
        <authorList>
            <person name="Kim H.-S."/>
            <person name="Busman M."/>
            <person name="Brown D.W."/>
            <person name="Divon H."/>
            <person name="Uhlig S."/>
            <person name="Proctor R.H."/>
        </authorList>
    </citation>
    <scope>NUCLEOTIDE SEQUENCE [LARGE SCALE GENOMIC DNA]</scope>
    <source>
        <strain evidence="2 3">NRRL 36939</strain>
    </source>
</reference>
<gene>
    <name evidence="2" type="ORF">FPCIR_3203</name>
</gene>
<dbReference type="Proteomes" id="UP000546213">
    <property type="component" value="Unassembled WGS sequence"/>
</dbReference>
<accession>A0A8H5PKS8</accession>
<feature type="region of interest" description="Disordered" evidence="1">
    <location>
        <begin position="225"/>
        <end position="349"/>
    </location>
</feature>